<name>A0ABC8RD99_9AQUA</name>
<organism evidence="1 2">
    <name type="scientific">Ilex paraguariensis</name>
    <name type="common">yerba mate</name>
    <dbReference type="NCBI Taxonomy" id="185542"/>
    <lineage>
        <taxon>Eukaryota</taxon>
        <taxon>Viridiplantae</taxon>
        <taxon>Streptophyta</taxon>
        <taxon>Embryophyta</taxon>
        <taxon>Tracheophyta</taxon>
        <taxon>Spermatophyta</taxon>
        <taxon>Magnoliopsida</taxon>
        <taxon>eudicotyledons</taxon>
        <taxon>Gunneridae</taxon>
        <taxon>Pentapetalae</taxon>
        <taxon>asterids</taxon>
        <taxon>campanulids</taxon>
        <taxon>Aquifoliales</taxon>
        <taxon>Aquifoliaceae</taxon>
        <taxon>Ilex</taxon>
    </lineage>
</organism>
<proteinExistence type="predicted"/>
<protein>
    <submittedName>
        <fullName evidence="1">Uncharacterized protein</fullName>
    </submittedName>
</protein>
<keyword evidence="2" id="KW-1185">Reference proteome</keyword>
<comment type="caution">
    <text evidence="1">The sequence shown here is derived from an EMBL/GenBank/DDBJ whole genome shotgun (WGS) entry which is preliminary data.</text>
</comment>
<evidence type="ECO:0000313" key="1">
    <source>
        <dbReference type="EMBL" id="CAK9142262.1"/>
    </source>
</evidence>
<dbReference type="EMBL" id="CAUOFW020001211">
    <property type="protein sequence ID" value="CAK9142262.1"/>
    <property type="molecule type" value="Genomic_DNA"/>
</dbReference>
<dbReference type="Proteomes" id="UP001642360">
    <property type="component" value="Unassembled WGS sequence"/>
</dbReference>
<evidence type="ECO:0000313" key="2">
    <source>
        <dbReference type="Proteomes" id="UP001642360"/>
    </source>
</evidence>
<gene>
    <name evidence="1" type="ORF">ILEXP_LOCUS9917</name>
</gene>
<reference evidence="1 2" key="1">
    <citation type="submission" date="2024-02" db="EMBL/GenBank/DDBJ databases">
        <authorList>
            <person name="Vignale AGUSTIN F."/>
            <person name="Sosa J E."/>
            <person name="Modenutti C."/>
        </authorList>
    </citation>
    <scope>NUCLEOTIDE SEQUENCE [LARGE SCALE GENOMIC DNA]</scope>
</reference>
<accession>A0ABC8RD99</accession>
<sequence length="60" mass="6806">MENEIGETICEEKDCDVGALKAKLNTRMKMGSKLSMIFKWIRFVAMAHGQGLYVCKHGTR</sequence>
<dbReference type="AlphaFoldDB" id="A0ABC8RD99"/>